<dbReference type="Proteomes" id="UP000245468">
    <property type="component" value="Chromosome"/>
</dbReference>
<keyword evidence="3" id="KW-1185">Reference proteome</keyword>
<dbReference type="EMBL" id="CP029346">
    <property type="protein sequence ID" value="AWL07956.1"/>
    <property type="molecule type" value="Genomic_DNA"/>
</dbReference>
<keyword evidence="1" id="KW-0472">Membrane</keyword>
<proteinExistence type="predicted"/>
<feature type="transmembrane region" description="Helical" evidence="1">
    <location>
        <begin position="66"/>
        <end position="85"/>
    </location>
</feature>
<evidence type="ECO:0000256" key="1">
    <source>
        <dbReference type="SAM" id="Phobius"/>
    </source>
</evidence>
<evidence type="ECO:0000313" key="2">
    <source>
        <dbReference type="EMBL" id="AWL07956.1"/>
    </source>
</evidence>
<dbReference type="RefSeq" id="WP_109321735.1">
    <property type="nucleotide sequence ID" value="NZ_CP029346.1"/>
</dbReference>
<organism evidence="2 3">
    <name type="scientific">Aquirufa nivalisilvae</name>
    <dbReference type="NCBI Taxonomy" id="2516557"/>
    <lineage>
        <taxon>Bacteria</taxon>
        <taxon>Pseudomonadati</taxon>
        <taxon>Bacteroidota</taxon>
        <taxon>Cytophagia</taxon>
        <taxon>Cytophagales</taxon>
        <taxon>Flectobacillaceae</taxon>
        <taxon>Aquirufa</taxon>
    </lineage>
</organism>
<reference evidence="3" key="1">
    <citation type="submission" date="2018-05" db="EMBL/GenBank/DDBJ databases">
        <title>Pseudarcicella sp. HME7025 Genome sequencing and assembly.</title>
        <authorList>
            <person name="Kim H."/>
            <person name="Kang H."/>
            <person name="Joh K."/>
        </authorList>
    </citation>
    <scope>NUCLEOTIDE SEQUENCE [LARGE SCALE GENOMIC DNA]</scope>
    <source>
        <strain evidence="3">HME7025</strain>
    </source>
</reference>
<dbReference type="AlphaFoldDB" id="A0A2S2DRE3"/>
<gene>
    <name evidence="2" type="ORF">HME7025_00071</name>
</gene>
<keyword evidence="1" id="KW-0812">Transmembrane</keyword>
<name>A0A2S2DRE3_9BACT</name>
<keyword evidence="1" id="KW-1133">Transmembrane helix</keyword>
<evidence type="ECO:0000313" key="3">
    <source>
        <dbReference type="Proteomes" id="UP000245468"/>
    </source>
</evidence>
<dbReference type="KEGG" id="psez:HME7025_00071"/>
<accession>A0A2S2DRE3</accession>
<protein>
    <submittedName>
        <fullName evidence="2">Uncharacterized protein</fullName>
    </submittedName>
</protein>
<sequence length="86" mass="9836">MKAKTKIHVKCKQCRNYLPVSGSTEGLCSARHIIHEGEINLCDQFKYDLEKQTEQFQKSVEKIDSYIDGVMKVIIIVILLIQILGL</sequence>